<evidence type="ECO:0000256" key="5">
    <source>
        <dbReference type="ARBA" id="ARBA00022729"/>
    </source>
</evidence>
<dbReference type="HOGENOM" id="CLU_005738_1_3_1"/>
<dbReference type="EMBL" id="CM001885">
    <property type="protein sequence ID" value="EOY14113.1"/>
    <property type="molecule type" value="Genomic_DNA"/>
</dbReference>
<dbReference type="SUPFAM" id="SSF50630">
    <property type="entry name" value="Acid proteases"/>
    <property type="match status" value="1"/>
</dbReference>
<evidence type="ECO:0000256" key="9">
    <source>
        <dbReference type="SAM" id="SignalP"/>
    </source>
</evidence>
<dbReference type="GO" id="GO:0005576">
    <property type="term" value="C:extracellular region"/>
    <property type="evidence" value="ECO:0000318"/>
    <property type="project" value="GO_Central"/>
</dbReference>
<keyword evidence="12" id="KW-1185">Reference proteome</keyword>
<gene>
    <name evidence="11" type="ORF">TCM_033373</name>
</gene>
<name>A0A061FB28_THECC</name>
<accession>A0A061FB28</accession>
<dbReference type="CDD" id="cd05476">
    <property type="entry name" value="pepsin_A_like_plant"/>
    <property type="match status" value="1"/>
</dbReference>
<keyword evidence="7" id="KW-0378">Hydrolase</keyword>
<evidence type="ECO:0000313" key="11">
    <source>
        <dbReference type="EMBL" id="EOY14113.1"/>
    </source>
</evidence>
<dbReference type="PROSITE" id="PS51767">
    <property type="entry name" value="PEPTIDASE_A1"/>
    <property type="match status" value="1"/>
</dbReference>
<evidence type="ECO:0000256" key="7">
    <source>
        <dbReference type="ARBA" id="ARBA00022801"/>
    </source>
</evidence>
<comment type="subcellular location">
    <subcellularLocation>
        <location evidence="1">Secreted</location>
    </subcellularLocation>
</comment>
<evidence type="ECO:0000259" key="10">
    <source>
        <dbReference type="PROSITE" id="PS51767"/>
    </source>
</evidence>
<feature type="signal peptide" evidence="9">
    <location>
        <begin position="1"/>
        <end position="25"/>
    </location>
</feature>
<sequence length="429" mass="46521">MMHNPPFLVLSAIFFSSLVIQSVFGQKTAYGFSVELIHRDSPVSPFFNDSITSSELLRKNALHSMDRIKNIQFYIDQKATQSVVIPNGGTYLMKLSFGTPPVEYVAIADTGSDLTWIQCAPCPQSQCYSQGSSPFDPAASSTYRKLSCVSEACQALPRKSCLNTNECEYFYSYGDKSYTIGILSSDTLSFDSSSSPKTSFPTSIFGCGHNNQGNFRRPGAGLVGLGGGPLSLISQIGTQIDHRFSYCLVPRSATSSGKLVFGQEAIISRPGAVSTPLITKTPATFYYLNLEGISIGDKTAQAASSQGNIIIDSGTTLTILESNFYNSVETMVKGAIGAEPEQDPSGTFTLCYRAETKIPDMVFHFTGADLRLQPVNTFGVNDGLLCMLIVPSNTNSNSIFGNYAQINFQVEYDLQKRTVSFAPTDCTKQ</sequence>
<dbReference type="OMA" id="LELPLCY"/>
<dbReference type="Proteomes" id="UP000026915">
    <property type="component" value="Chromosome 7"/>
</dbReference>
<dbReference type="InterPro" id="IPR034161">
    <property type="entry name" value="Pepsin-like_plant"/>
</dbReference>
<evidence type="ECO:0000256" key="4">
    <source>
        <dbReference type="ARBA" id="ARBA00022670"/>
    </source>
</evidence>
<dbReference type="Gramene" id="EOY14113">
    <property type="protein sequence ID" value="EOY14113"/>
    <property type="gene ID" value="TCM_033373"/>
</dbReference>
<dbReference type="AlphaFoldDB" id="A0A061FB28"/>
<protein>
    <submittedName>
        <fullName evidence="11">Eukaryotic aspartyl protease family protein, putative</fullName>
    </submittedName>
</protein>
<dbReference type="InParanoid" id="A0A061FB28"/>
<dbReference type="PROSITE" id="PS00141">
    <property type="entry name" value="ASP_PROTEASE"/>
    <property type="match status" value="2"/>
</dbReference>
<feature type="domain" description="Peptidase A1" evidence="10">
    <location>
        <begin position="91"/>
        <end position="422"/>
    </location>
</feature>
<dbReference type="InterPro" id="IPR032799">
    <property type="entry name" value="TAXi_C"/>
</dbReference>
<dbReference type="InterPro" id="IPR033121">
    <property type="entry name" value="PEPTIDASE_A1"/>
</dbReference>
<keyword evidence="3" id="KW-0964">Secreted</keyword>
<dbReference type="GO" id="GO:0004190">
    <property type="term" value="F:aspartic-type endopeptidase activity"/>
    <property type="evidence" value="ECO:0000318"/>
    <property type="project" value="GO_Central"/>
</dbReference>
<dbReference type="FunFam" id="2.40.70.10:FF:000050">
    <property type="entry name" value="Aspartic proteinase CDR1"/>
    <property type="match status" value="1"/>
</dbReference>
<dbReference type="Gene3D" id="2.40.70.10">
    <property type="entry name" value="Acid Proteases"/>
    <property type="match status" value="2"/>
</dbReference>
<evidence type="ECO:0000256" key="1">
    <source>
        <dbReference type="ARBA" id="ARBA00004613"/>
    </source>
</evidence>
<keyword evidence="8" id="KW-0325">Glycoprotein</keyword>
<keyword evidence="4 11" id="KW-0645">Protease</keyword>
<feature type="chain" id="PRO_5001601817" evidence="9">
    <location>
        <begin position="26"/>
        <end position="429"/>
    </location>
</feature>
<dbReference type="FunFam" id="2.40.70.10:FF:000016">
    <property type="entry name" value="Probable aspartic protease At2g35615"/>
    <property type="match status" value="1"/>
</dbReference>
<evidence type="ECO:0000256" key="3">
    <source>
        <dbReference type="ARBA" id="ARBA00022525"/>
    </source>
</evidence>
<dbReference type="InterPro" id="IPR051708">
    <property type="entry name" value="Plant_Aspart_Prot_A1"/>
</dbReference>
<evidence type="ECO:0000256" key="6">
    <source>
        <dbReference type="ARBA" id="ARBA00022750"/>
    </source>
</evidence>
<proteinExistence type="inferred from homology"/>
<dbReference type="PANTHER" id="PTHR47967">
    <property type="entry name" value="OS07G0603500 PROTEIN-RELATED"/>
    <property type="match status" value="1"/>
</dbReference>
<dbReference type="Pfam" id="PF14543">
    <property type="entry name" value="TAXi_N"/>
    <property type="match status" value="1"/>
</dbReference>
<dbReference type="Pfam" id="PF14541">
    <property type="entry name" value="TAXi_C"/>
    <property type="match status" value="1"/>
</dbReference>
<keyword evidence="6" id="KW-0064">Aspartyl protease</keyword>
<comment type="similarity">
    <text evidence="2">Belongs to the peptidase A1 family.</text>
</comment>
<evidence type="ECO:0000256" key="2">
    <source>
        <dbReference type="ARBA" id="ARBA00007447"/>
    </source>
</evidence>
<reference evidence="11 12" key="1">
    <citation type="journal article" date="2013" name="Genome Biol.">
        <title>The genome sequence of the most widely cultivated cacao type and its use to identify candidate genes regulating pod color.</title>
        <authorList>
            <person name="Motamayor J.C."/>
            <person name="Mockaitis K."/>
            <person name="Schmutz J."/>
            <person name="Haiminen N."/>
            <person name="Iii D.L."/>
            <person name="Cornejo O."/>
            <person name="Findley S.D."/>
            <person name="Zheng P."/>
            <person name="Utro F."/>
            <person name="Royaert S."/>
            <person name="Saski C."/>
            <person name="Jenkins J."/>
            <person name="Podicheti R."/>
            <person name="Zhao M."/>
            <person name="Scheffler B.E."/>
            <person name="Stack J.C."/>
            <person name="Feltus F.A."/>
            <person name="Mustiga G.M."/>
            <person name="Amores F."/>
            <person name="Phillips W."/>
            <person name="Marelli J.P."/>
            <person name="May G.D."/>
            <person name="Shapiro H."/>
            <person name="Ma J."/>
            <person name="Bustamante C.D."/>
            <person name="Schnell R.J."/>
            <person name="Main D."/>
            <person name="Gilbert D."/>
            <person name="Parida L."/>
            <person name="Kuhn D.N."/>
        </authorList>
    </citation>
    <scope>NUCLEOTIDE SEQUENCE [LARGE SCALE GENOMIC DNA]</scope>
    <source>
        <strain evidence="12">cv. Matina 1-6</strain>
    </source>
</reference>
<evidence type="ECO:0000256" key="8">
    <source>
        <dbReference type="ARBA" id="ARBA00023180"/>
    </source>
</evidence>
<organism evidence="11 12">
    <name type="scientific">Theobroma cacao</name>
    <name type="common">Cacao</name>
    <name type="synonym">Cocoa</name>
    <dbReference type="NCBI Taxonomy" id="3641"/>
    <lineage>
        <taxon>Eukaryota</taxon>
        <taxon>Viridiplantae</taxon>
        <taxon>Streptophyta</taxon>
        <taxon>Embryophyta</taxon>
        <taxon>Tracheophyta</taxon>
        <taxon>Spermatophyta</taxon>
        <taxon>Magnoliopsida</taxon>
        <taxon>eudicotyledons</taxon>
        <taxon>Gunneridae</taxon>
        <taxon>Pentapetalae</taxon>
        <taxon>rosids</taxon>
        <taxon>malvids</taxon>
        <taxon>Malvales</taxon>
        <taxon>Malvaceae</taxon>
        <taxon>Byttnerioideae</taxon>
        <taxon>Theobroma</taxon>
    </lineage>
</organism>
<dbReference type="PANTHER" id="PTHR47967:SF138">
    <property type="entry name" value="ASPARTIC PROTEINASE CDR1-LIKE"/>
    <property type="match status" value="1"/>
</dbReference>
<dbReference type="GO" id="GO:0006508">
    <property type="term" value="P:proteolysis"/>
    <property type="evidence" value="ECO:0007669"/>
    <property type="project" value="UniProtKB-KW"/>
</dbReference>
<evidence type="ECO:0000313" key="12">
    <source>
        <dbReference type="Proteomes" id="UP000026915"/>
    </source>
</evidence>
<keyword evidence="5 9" id="KW-0732">Signal</keyword>
<dbReference type="InterPro" id="IPR032861">
    <property type="entry name" value="TAXi_N"/>
</dbReference>
<dbReference type="InterPro" id="IPR001969">
    <property type="entry name" value="Aspartic_peptidase_AS"/>
</dbReference>
<dbReference type="eggNOG" id="KOG1339">
    <property type="taxonomic scope" value="Eukaryota"/>
</dbReference>
<dbReference type="InterPro" id="IPR021109">
    <property type="entry name" value="Peptidase_aspartic_dom_sf"/>
</dbReference>